<evidence type="ECO:0000313" key="8">
    <source>
        <dbReference type="Proteomes" id="UP001432292"/>
    </source>
</evidence>
<feature type="domain" description="Fe2OG dioxygenase" evidence="4">
    <location>
        <begin position="141"/>
        <end position="242"/>
    </location>
</feature>
<dbReference type="GO" id="GO:0016491">
    <property type="term" value="F:oxidoreductase activity"/>
    <property type="evidence" value="ECO:0007669"/>
    <property type="project" value="UniProtKB-KW"/>
</dbReference>
<dbReference type="EMBL" id="BLIN01000003">
    <property type="protein sequence ID" value="GFE06180.1"/>
    <property type="molecule type" value="Genomic_DNA"/>
</dbReference>
<dbReference type="InterPro" id="IPR050231">
    <property type="entry name" value="Iron_ascorbate_oxido_reductase"/>
</dbReference>
<dbReference type="Proteomes" id="UP001432292">
    <property type="component" value="Chromosome"/>
</dbReference>
<keyword evidence="3" id="KW-0408">Iron</keyword>
<accession>A0A640S4V0</accession>
<dbReference type="Gene3D" id="2.60.120.330">
    <property type="entry name" value="B-lactam Antibiotic, Isopenicillin N Synthase, Chain"/>
    <property type="match status" value="1"/>
</dbReference>
<reference evidence="5 7" key="1">
    <citation type="submission" date="2019-12" db="EMBL/GenBank/DDBJ databases">
        <title>Whole genome shotgun sequence of Streptomyces caniferus NBRC 15389.</title>
        <authorList>
            <person name="Ichikawa N."/>
            <person name="Kimura A."/>
            <person name="Kitahashi Y."/>
            <person name="Komaki H."/>
            <person name="Tamura T."/>
        </authorList>
    </citation>
    <scope>NUCLEOTIDE SEQUENCE [LARGE SCALE GENOMIC DNA]</scope>
    <source>
        <strain evidence="5 7">NBRC 15389</strain>
    </source>
</reference>
<protein>
    <recommendedName>
        <fullName evidence="4">Fe2OG dioxygenase domain-containing protein</fullName>
    </recommendedName>
</protein>
<dbReference type="GeneID" id="96640109"/>
<dbReference type="InterPro" id="IPR044861">
    <property type="entry name" value="IPNS-like_FE2OG_OXY"/>
</dbReference>
<comment type="similarity">
    <text evidence="3">Belongs to the iron/ascorbate-dependent oxidoreductase family.</text>
</comment>
<sequence length="289" mass="32282">MALERAQETAEGIAFERAYGLPRALRDGCFLLEIPPEIDLTPGIELSRQFYRPLQDGPEETRPYRGFRDLEGIYFDREHFQTEHLLIDGPARRQHFPPDVMAMTDRMHGLAVHVLRTVLTHLGVPGHLWPTLTGNAVEGGGIQWFAANHYRPERAQLGCAPHKDTGFVTVLYIEQEGLEVRVDGGWTPIEPVPGYFVVNFGAAFELLTRRLATPVQAILHRVQHCTPSGDADRFSFAAFVNPPADGLLYQVHADGAAAAARSSKEFLREFNEKTWSDQYEDFGISGATA</sequence>
<dbReference type="InterPro" id="IPR005123">
    <property type="entry name" value="Oxoglu/Fe-dep_dioxygenase_dom"/>
</dbReference>
<evidence type="ECO:0000256" key="2">
    <source>
        <dbReference type="ARBA" id="ARBA00023194"/>
    </source>
</evidence>
<gene>
    <name evidence="6" type="ORF">OG727_03320</name>
    <name evidence="5" type="ORF">Scani_24480</name>
</gene>
<comment type="pathway">
    <text evidence="1">Antibiotic biosynthesis.</text>
</comment>
<dbReference type="InterPro" id="IPR027443">
    <property type="entry name" value="IPNS-like_sf"/>
</dbReference>
<evidence type="ECO:0000313" key="5">
    <source>
        <dbReference type="EMBL" id="GFE06180.1"/>
    </source>
</evidence>
<dbReference type="PANTHER" id="PTHR47990">
    <property type="entry name" value="2-OXOGLUTARATE (2OG) AND FE(II)-DEPENDENT OXYGENASE SUPERFAMILY PROTEIN-RELATED"/>
    <property type="match status" value="1"/>
</dbReference>
<proteinExistence type="inferred from homology"/>
<keyword evidence="3" id="KW-0479">Metal-binding</keyword>
<dbReference type="GO" id="GO:0017000">
    <property type="term" value="P:antibiotic biosynthetic process"/>
    <property type="evidence" value="ECO:0007669"/>
    <property type="project" value="UniProtKB-KW"/>
</dbReference>
<keyword evidence="8" id="KW-1185">Reference proteome</keyword>
<evidence type="ECO:0000313" key="6">
    <source>
        <dbReference type="EMBL" id="WUS21404.1"/>
    </source>
</evidence>
<dbReference type="PROSITE" id="PS51471">
    <property type="entry name" value="FE2OG_OXY"/>
    <property type="match status" value="1"/>
</dbReference>
<dbReference type="RefSeq" id="WP_159473486.1">
    <property type="nucleotide sequence ID" value="NZ_BAAATH010000002.1"/>
</dbReference>
<evidence type="ECO:0000313" key="7">
    <source>
        <dbReference type="Proteomes" id="UP000435837"/>
    </source>
</evidence>
<reference evidence="6" key="2">
    <citation type="submission" date="2022-10" db="EMBL/GenBank/DDBJ databases">
        <title>The complete genomes of actinobacterial strains from the NBC collection.</title>
        <authorList>
            <person name="Joergensen T.S."/>
            <person name="Alvarez Arevalo M."/>
            <person name="Sterndorff E.B."/>
            <person name="Faurdal D."/>
            <person name="Vuksanovic O."/>
            <person name="Mourched A.-S."/>
            <person name="Charusanti P."/>
            <person name="Shaw S."/>
            <person name="Blin K."/>
            <person name="Weber T."/>
        </authorList>
    </citation>
    <scope>NUCLEOTIDE SEQUENCE</scope>
    <source>
        <strain evidence="6">NBC_01256</strain>
    </source>
</reference>
<dbReference type="SUPFAM" id="SSF51197">
    <property type="entry name" value="Clavaminate synthase-like"/>
    <property type="match status" value="1"/>
</dbReference>
<dbReference type="Pfam" id="PF03171">
    <property type="entry name" value="2OG-FeII_Oxy"/>
    <property type="match status" value="1"/>
</dbReference>
<dbReference type="GO" id="GO:0046872">
    <property type="term" value="F:metal ion binding"/>
    <property type="evidence" value="ECO:0007669"/>
    <property type="project" value="UniProtKB-KW"/>
</dbReference>
<dbReference type="OrthoDB" id="21825at2"/>
<dbReference type="EMBL" id="CP108473">
    <property type="protein sequence ID" value="WUS21404.1"/>
    <property type="molecule type" value="Genomic_DNA"/>
</dbReference>
<keyword evidence="3" id="KW-0560">Oxidoreductase</keyword>
<organism evidence="5 7">
    <name type="scientific">Streptomyces caniferus</name>
    <dbReference type="NCBI Taxonomy" id="285557"/>
    <lineage>
        <taxon>Bacteria</taxon>
        <taxon>Bacillati</taxon>
        <taxon>Actinomycetota</taxon>
        <taxon>Actinomycetes</taxon>
        <taxon>Kitasatosporales</taxon>
        <taxon>Streptomycetaceae</taxon>
        <taxon>Streptomyces</taxon>
    </lineage>
</organism>
<evidence type="ECO:0000256" key="1">
    <source>
        <dbReference type="ARBA" id="ARBA00004792"/>
    </source>
</evidence>
<dbReference type="Proteomes" id="UP000435837">
    <property type="component" value="Unassembled WGS sequence"/>
</dbReference>
<name>A0A640S4V0_9ACTN</name>
<dbReference type="AlphaFoldDB" id="A0A640S4V0"/>
<evidence type="ECO:0000259" key="4">
    <source>
        <dbReference type="PROSITE" id="PS51471"/>
    </source>
</evidence>
<evidence type="ECO:0000256" key="3">
    <source>
        <dbReference type="RuleBase" id="RU003682"/>
    </source>
</evidence>
<keyword evidence="2" id="KW-0045">Antibiotic biosynthesis</keyword>